<dbReference type="eggNOG" id="ENOG502QQCC">
    <property type="taxonomic scope" value="Eukaryota"/>
</dbReference>
<dbReference type="Gene3D" id="3.40.50.1820">
    <property type="entry name" value="alpha/beta hydrolase"/>
    <property type="match status" value="1"/>
</dbReference>
<evidence type="ECO:0000259" key="1">
    <source>
        <dbReference type="Pfam" id="PF12697"/>
    </source>
</evidence>
<evidence type="ECO:0000313" key="2">
    <source>
        <dbReference type="EMBL" id="KCW59305.1"/>
    </source>
</evidence>
<dbReference type="InterPro" id="IPR000073">
    <property type="entry name" value="AB_hydrolase_1"/>
</dbReference>
<dbReference type="PANTHER" id="PTHR10992">
    <property type="entry name" value="METHYLESTERASE FAMILY MEMBER"/>
    <property type="match status" value="1"/>
</dbReference>
<protein>
    <recommendedName>
        <fullName evidence="1">AB hydrolase-1 domain-containing protein</fullName>
    </recommendedName>
</protein>
<gene>
    <name evidence="2" type="ORF">EUGRSUZ_H01986</name>
</gene>
<dbReference type="InParanoid" id="A0A059B0W4"/>
<dbReference type="OMA" id="NGRERKH"/>
<name>A0A059B0W4_EUCGR</name>
<dbReference type="GO" id="GO:0080032">
    <property type="term" value="F:methyl jasmonate esterase activity"/>
    <property type="evidence" value="ECO:0000318"/>
    <property type="project" value="GO_Central"/>
</dbReference>
<dbReference type="GO" id="GO:0009694">
    <property type="term" value="P:jasmonic acid metabolic process"/>
    <property type="evidence" value="ECO:0000318"/>
    <property type="project" value="GO_Central"/>
</dbReference>
<dbReference type="KEGG" id="egr:104457256"/>
<dbReference type="GO" id="GO:0080031">
    <property type="term" value="F:methyl salicylate esterase activity"/>
    <property type="evidence" value="ECO:0000318"/>
    <property type="project" value="GO_Central"/>
</dbReference>
<proteinExistence type="predicted"/>
<dbReference type="OrthoDB" id="408373at2759"/>
<dbReference type="Gramene" id="KCW59305">
    <property type="protein sequence ID" value="KCW59305"/>
    <property type="gene ID" value="EUGRSUZ_H01986"/>
</dbReference>
<reference evidence="2" key="1">
    <citation type="submission" date="2013-07" db="EMBL/GenBank/DDBJ databases">
        <title>The genome of Eucalyptus grandis.</title>
        <authorList>
            <person name="Schmutz J."/>
            <person name="Hayes R."/>
            <person name="Myburg A."/>
            <person name="Tuskan G."/>
            <person name="Grattapaglia D."/>
            <person name="Rokhsar D.S."/>
        </authorList>
    </citation>
    <scope>NUCLEOTIDE SEQUENCE</scope>
    <source>
        <tissue evidence="2">Leaf extractions</tissue>
    </source>
</reference>
<dbReference type="SUPFAM" id="SSF53474">
    <property type="entry name" value="alpha/beta-Hydrolases"/>
    <property type="match status" value="1"/>
</dbReference>
<sequence>MANKQTQREKHFVLVHGVCHGAWCWYRVATLLESSGHKVTALDMAASGVHSKRPQDLKSIVEYVEPLMEFLGSLGERERVVLVGHSQGGAVLSMAMERFPEKIAVAVFAAALMPGPELTYHSIFEEHSRRLEYDMVPQYRFDDGPDKPPTYISLEDDFLASKLYQLSPPEDVTLASYLKRPFRLYPDQDKMKEEGAVTKGRFGLVRRVYIVCDQDLLIMDSLQRWMVEMNPPDEVKVISGSDHMVMFSKPLELCASLEEIAERYCS</sequence>
<dbReference type="EMBL" id="KK198760">
    <property type="protein sequence ID" value="KCW59305.1"/>
    <property type="molecule type" value="Genomic_DNA"/>
</dbReference>
<feature type="domain" description="AB hydrolase-1" evidence="1">
    <location>
        <begin position="12"/>
        <end position="255"/>
    </location>
</feature>
<dbReference type="FunFam" id="3.40.50.1820:FF:000051">
    <property type="entry name" value="(S)-hydroxynitrile lyase"/>
    <property type="match status" value="1"/>
</dbReference>
<dbReference type="PANTHER" id="PTHR10992:SF1066">
    <property type="entry name" value="METHYL JASMONATE ESTERASE 1"/>
    <property type="match status" value="1"/>
</dbReference>
<dbReference type="AlphaFoldDB" id="A0A059B0W4"/>
<organism evidence="2">
    <name type="scientific">Eucalyptus grandis</name>
    <name type="common">Flooded gum</name>
    <dbReference type="NCBI Taxonomy" id="71139"/>
    <lineage>
        <taxon>Eukaryota</taxon>
        <taxon>Viridiplantae</taxon>
        <taxon>Streptophyta</taxon>
        <taxon>Embryophyta</taxon>
        <taxon>Tracheophyta</taxon>
        <taxon>Spermatophyta</taxon>
        <taxon>Magnoliopsida</taxon>
        <taxon>eudicotyledons</taxon>
        <taxon>Gunneridae</taxon>
        <taxon>Pentapetalae</taxon>
        <taxon>rosids</taxon>
        <taxon>malvids</taxon>
        <taxon>Myrtales</taxon>
        <taxon>Myrtaceae</taxon>
        <taxon>Myrtoideae</taxon>
        <taxon>Eucalypteae</taxon>
        <taxon>Eucalyptus</taxon>
    </lineage>
</organism>
<dbReference type="GO" id="GO:0009696">
    <property type="term" value="P:salicylic acid metabolic process"/>
    <property type="evidence" value="ECO:0000318"/>
    <property type="project" value="GO_Central"/>
</dbReference>
<dbReference type="Pfam" id="PF12697">
    <property type="entry name" value="Abhydrolase_6"/>
    <property type="match status" value="1"/>
</dbReference>
<dbReference type="InterPro" id="IPR045889">
    <property type="entry name" value="MES/HNL"/>
</dbReference>
<dbReference type="GO" id="GO:0080030">
    <property type="term" value="F:methyl indole-3-acetate esterase activity"/>
    <property type="evidence" value="ECO:0000318"/>
    <property type="project" value="GO_Central"/>
</dbReference>
<dbReference type="InterPro" id="IPR029058">
    <property type="entry name" value="AB_hydrolase_fold"/>
</dbReference>
<accession>A0A059B0W4</accession>